<dbReference type="CDD" id="cd02440">
    <property type="entry name" value="AdoMet_MTases"/>
    <property type="match status" value="1"/>
</dbReference>
<sequence>MISNKTRKQEGAVVYFEKIAPYYDNWYATSIGNYVDMTEKKEFFSLFQTKKGLILDLGCGTGNYTGILNAIGLDKSFNMLKIAYKKFPNIPFVCGDALFLPFKDESFDSVISITLFEFLFSPKKALIEIYRVLKPKGEIIIGTLNTFSLWFFFKRLKTIFKKTAYRYARFYTINQLKSLLLQNGFKHISTRGVIYGPPFIPSYLIPIAFNIDRKLAKSFFRHLAAFILVRGEKL</sequence>
<dbReference type="AlphaFoldDB" id="A0A7C0U2E1"/>
<accession>A0A7C0U2E1</accession>
<evidence type="ECO:0000259" key="1">
    <source>
        <dbReference type="Pfam" id="PF08241"/>
    </source>
</evidence>
<dbReference type="GO" id="GO:0032259">
    <property type="term" value="P:methylation"/>
    <property type="evidence" value="ECO:0007669"/>
    <property type="project" value="UniProtKB-KW"/>
</dbReference>
<protein>
    <submittedName>
        <fullName evidence="2">Methyltransferase domain-containing protein</fullName>
    </submittedName>
</protein>
<proteinExistence type="predicted"/>
<comment type="caution">
    <text evidence="2">The sequence shown here is derived from an EMBL/GenBank/DDBJ whole genome shotgun (WGS) entry which is preliminary data.</text>
</comment>
<feature type="domain" description="Methyltransferase type 11" evidence="1">
    <location>
        <begin position="55"/>
        <end position="141"/>
    </location>
</feature>
<reference evidence="2" key="1">
    <citation type="journal article" date="2020" name="mSystems">
        <title>Genome- and Community-Level Interaction Insights into Carbon Utilization and Element Cycling Functions of Hydrothermarchaeota in Hydrothermal Sediment.</title>
        <authorList>
            <person name="Zhou Z."/>
            <person name="Liu Y."/>
            <person name="Xu W."/>
            <person name="Pan J."/>
            <person name="Luo Z.H."/>
            <person name="Li M."/>
        </authorList>
    </citation>
    <scope>NUCLEOTIDE SEQUENCE [LARGE SCALE GENOMIC DNA]</scope>
    <source>
        <strain evidence="2">HyVt-233</strain>
    </source>
</reference>
<name>A0A7C0U2E1_DESA2</name>
<keyword evidence="2" id="KW-0489">Methyltransferase</keyword>
<dbReference type="GO" id="GO:0008757">
    <property type="term" value="F:S-adenosylmethionine-dependent methyltransferase activity"/>
    <property type="evidence" value="ECO:0007669"/>
    <property type="project" value="InterPro"/>
</dbReference>
<gene>
    <name evidence="2" type="ORF">ENG63_04575</name>
</gene>
<evidence type="ECO:0000313" key="2">
    <source>
        <dbReference type="EMBL" id="HDD44119.1"/>
    </source>
</evidence>
<dbReference type="InterPro" id="IPR013216">
    <property type="entry name" value="Methyltransf_11"/>
</dbReference>
<dbReference type="Pfam" id="PF08241">
    <property type="entry name" value="Methyltransf_11"/>
    <property type="match status" value="1"/>
</dbReference>
<keyword evidence="2" id="KW-0808">Transferase</keyword>
<dbReference type="InterPro" id="IPR029063">
    <property type="entry name" value="SAM-dependent_MTases_sf"/>
</dbReference>
<dbReference type="EMBL" id="DRBS01000179">
    <property type="protein sequence ID" value="HDD44119.1"/>
    <property type="molecule type" value="Genomic_DNA"/>
</dbReference>
<dbReference type="PANTHER" id="PTHR43591">
    <property type="entry name" value="METHYLTRANSFERASE"/>
    <property type="match status" value="1"/>
</dbReference>
<dbReference type="Gene3D" id="3.40.50.150">
    <property type="entry name" value="Vaccinia Virus protein VP39"/>
    <property type="match status" value="1"/>
</dbReference>
<dbReference type="Proteomes" id="UP000886289">
    <property type="component" value="Unassembled WGS sequence"/>
</dbReference>
<dbReference type="SUPFAM" id="SSF53335">
    <property type="entry name" value="S-adenosyl-L-methionine-dependent methyltransferases"/>
    <property type="match status" value="1"/>
</dbReference>
<organism evidence="2">
    <name type="scientific">Desulfofervidus auxilii</name>
    <dbReference type="NCBI Taxonomy" id="1621989"/>
    <lineage>
        <taxon>Bacteria</taxon>
        <taxon>Pseudomonadati</taxon>
        <taxon>Thermodesulfobacteriota</taxon>
        <taxon>Candidatus Desulfofervidia</taxon>
        <taxon>Candidatus Desulfofervidales</taxon>
        <taxon>Candidatus Desulfofervidaceae</taxon>
        <taxon>Candidatus Desulfofervidus</taxon>
    </lineage>
</organism>